<evidence type="ECO:0000313" key="2">
    <source>
        <dbReference type="Proteomes" id="UP000230742"/>
    </source>
</evidence>
<reference evidence="1 2" key="1">
    <citation type="submission" date="2017-11" db="EMBL/GenBank/DDBJ databases">
        <title>Genome sequencing of Prevotella intermedia KCOM 1949.</title>
        <authorList>
            <person name="Kook J.-K."/>
            <person name="Park S.-N."/>
            <person name="Lim Y.K."/>
        </authorList>
    </citation>
    <scope>NUCLEOTIDE SEQUENCE [LARGE SCALE GENOMIC DNA]</scope>
    <source>
        <strain evidence="1 2">KCOM 1949</strain>
    </source>
</reference>
<dbReference type="AlphaFoldDB" id="A0A2D3LKN4"/>
<evidence type="ECO:0000313" key="1">
    <source>
        <dbReference type="EMBL" id="ATV31123.1"/>
    </source>
</evidence>
<accession>A0A2D3LKN4</accession>
<dbReference type="Proteomes" id="UP000230742">
    <property type="component" value="Chromosome 1"/>
</dbReference>
<dbReference type="EMBL" id="CP024727">
    <property type="protein sequence ID" value="ATV31123.1"/>
    <property type="molecule type" value="Genomic_DNA"/>
</dbReference>
<proteinExistence type="predicted"/>
<name>A0A2D3LKN4_PREIN</name>
<organism evidence="1 2">
    <name type="scientific">Prevotella intermedia</name>
    <dbReference type="NCBI Taxonomy" id="28131"/>
    <lineage>
        <taxon>Bacteria</taxon>
        <taxon>Pseudomonadati</taxon>
        <taxon>Bacteroidota</taxon>
        <taxon>Bacteroidia</taxon>
        <taxon>Bacteroidales</taxon>
        <taxon>Prevotellaceae</taxon>
        <taxon>Prevotella</taxon>
    </lineage>
</organism>
<dbReference type="RefSeq" id="WP_100014242.1">
    <property type="nucleotide sequence ID" value="NZ_CP024727.1"/>
</dbReference>
<protein>
    <submittedName>
        <fullName evidence="1">Uncharacterized protein</fullName>
    </submittedName>
</protein>
<sequence>MASLKFYTDICYWKTLKFFLIFVLCNFTVSSSFAQLYSFEAKQYTIKENKEDIKNRKTYSFCKVETNNKTWEVETDARINGNKRFKSGTTIKGTGATFLLLKTSFTNSKIKRIIVNTGTSVNNIAFLEGELKINGKPYTTQQKPLFNENPGECSILFNEVDTNGNMEIKLSFEKEKESFIIIKSIEIVNEINEKEDNSTTITNNKGIKGNSIQLNRTLSKDYWNTLCLPFDVNKESVNLLLNNPELKEFTKEVDGTTMKFRNADSIKAGIPYIIKPSKDVVNPTFRNVIVTATEPKIITDNQSKNYSFIGTYSPTDLKTDGTELFLGDKDYLYKPFANDKTINGMRAFFRIKNNISQARQSQYNIAIDETTFISLPNINTTPPSTQEKIYTLDGRQVRSTHNLKAGIYIRNGKKLYVR</sequence>
<gene>
    <name evidence="1" type="ORF">CTM46_06500</name>
</gene>